<dbReference type="AlphaFoldDB" id="A0A975G8C4"/>
<evidence type="ECO:0000256" key="1">
    <source>
        <dbReference type="SAM" id="MobiDB-lite"/>
    </source>
</evidence>
<proteinExistence type="predicted"/>
<reference evidence="2" key="1">
    <citation type="submission" date="2021-04" db="EMBL/GenBank/DDBJ databases">
        <title>Luteolibacter sp. 32A isolated from the skin of an Anderson's salamander (Ambystoma andersonii).</title>
        <authorList>
            <person name="Spergser J."/>
            <person name="Busse H.-J."/>
        </authorList>
    </citation>
    <scope>NUCLEOTIDE SEQUENCE</scope>
    <source>
        <strain evidence="2">32A</strain>
    </source>
</reference>
<dbReference type="KEGG" id="lamb:KBB96_17680"/>
<dbReference type="EMBL" id="CP073100">
    <property type="protein sequence ID" value="QUE50677.1"/>
    <property type="molecule type" value="Genomic_DNA"/>
</dbReference>
<organism evidence="2 3">
    <name type="scientific">Luteolibacter ambystomatis</name>
    <dbReference type="NCBI Taxonomy" id="2824561"/>
    <lineage>
        <taxon>Bacteria</taxon>
        <taxon>Pseudomonadati</taxon>
        <taxon>Verrucomicrobiota</taxon>
        <taxon>Verrucomicrobiia</taxon>
        <taxon>Verrucomicrobiales</taxon>
        <taxon>Verrucomicrobiaceae</taxon>
        <taxon>Luteolibacter</taxon>
    </lineage>
</organism>
<keyword evidence="3" id="KW-1185">Reference proteome</keyword>
<accession>A0A975G8C4</accession>
<evidence type="ECO:0000313" key="3">
    <source>
        <dbReference type="Proteomes" id="UP000676169"/>
    </source>
</evidence>
<evidence type="ECO:0000313" key="2">
    <source>
        <dbReference type="EMBL" id="QUE50677.1"/>
    </source>
</evidence>
<protein>
    <submittedName>
        <fullName evidence="2">Uncharacterized protein</fullName>
    </submittedName>
</protein>
<feature type="region of interest" description="Disordered" evidence="1">
    <location>
        <begin position="240"/>
        <end position="270"/>
    </location>
</feature>
<gene>
    <name evidence="2" type="ORF">KBB96_17680</name>
</gene>
<sequence>MAFRIDDAIVRGEIDNTVEGRTTGHLWLAGRAEPVTLDLDGDCWRDLAGSRLVFENPEPKPDAATGQLAAEQTGVTGDITASRKARVSTVSEEQIHAMHAAGQEIPYEWKHLLYLEWFSPANGRVLIESSSFHLTISTPSWAMDEDAEQAQQLANLHAMRDFMAGIIRRRNGSQPAAEQDADELDEYEWEERLKESDRLADAYQEVLEKYMDDEDAERKEAFVMGWDGLLDALAERDENDIPGLTDDGGFSSSSWTPDDGGEGPEDREDDRHPLQAMAYEVALRSVDLVSRDGGPDTAAHCLVSNLLQVSAKLAGALNGCGSGYEPEAGFVLAVLKRCLNWLNEAMAACQALLDQETDPDQAQALTRLRQSVFEIRDGIVALRRELKQS</sequence>
<dbReference type="Proteomes" id="UP000676169">
    <property type="component" value="Chromosome"/>
</dbReference>
<feature type="compositionally biased region" description="Acidic residues" evidence="1">
    <location>
        <begin position="259"/>
        <end position="268"/>
    </location>
</feature>
<dbReference type="RefSeq" id="WP_211630817.1">
    <property type="nucleotide sequence ID" value="NZ_CP073100.1"/>
</dbReference>
<name>A0A975G8C4_9BACT</name>